<feature type="region of interest" description="Disordered" evidence="1">
    <location>
        <begin position="1"/>
        <end position="62"/>
    </location>
</feature>
<name>A0A9W4MG44_9ACTN</name>
<evidence type="ECO:0000256" key="1">
    <source>
        <dbReference type="SAM" id="MobiDB-lite"/>
    </source>
</evidence>
<sequence>MGHPLRQHQGRHQPAGKRGAHAGPAAPPAPGRPAAAGVRRLPAPVPRHRPAVPQRPPGTRVGVHRAAAVLGDRDGRRPVLRHRARRGVHRRALLARHDQHPGGRQRARAPAAGRHPRRRLLPRTLRPGRAVGAAPAGRQRRPGAQLVHRLPRLRPVERGLPGLGDLHRARHLRPADRVRPAAALRRRAAAAGTGERQVPRLAVPDARRDQRAAARLHRPQRPGRGRHLGPAGGVPAHLRPARGGRLPAAAAATGPPGEPLLPRDPAAHGPHRGLGQDQGARAHRRHDHGRDELLRPRARARPRLTRRCARPRPPRGSTRPAHRTVPDPSR</sequence>
<dbReference type="Proteomes" id="UP001153328">
    <property type="component" value="Unassembled WGS sequence"/>
</dbReference>
<accession>A0A9W4MG44</accession>
<protein>
    <submittedName>
        <fullName evidence="2">Uncharacterized protein</fullName>
    </submittedName>
</protein>
<feature type="compositionally biased region" description="Low complexity" evidence="1">
    <location>
        <begin position="241"/>
        <end position="255"/>
    </location>
</feature>
<evidence type="ECO:0000313" key="2">
    <source>
        <dbReference type="EMBL" id="CAG7644863.1"/>
    </source>
</evidence>
<feature type="compositionally biased region" description="Low complexity" evidence="1">
    <location>
        <begin position="32"/>
        <end position="42"/>
    </location>
</feature>
<feature type="compositionally biased region" description="Basic residues" evidence="1">
    <location>
        <begin position="214"/>
        <end position="227"/>
    </location>
</feature>
<proteinExistence type="predicted"/>
<feature type="compositionally biased region" description="Basic residues" evidence="1">
    <location>
        <begin position="1"/>
        <end position="20"/>
    </location>
</feature>
<keyword evidence="3" id="KW-1185">Reference proteome</keyword>
<feature type="compositionally biased region" description="Basic residues" evidence="1">
    <location>
        <begin position="296"/>
        <end position="313"/>
    </location>
</feature>
<comment type="caution">
    <text evidence="2">The sequence shown here is derived from an EMBL/GenBank/DDBJ whole genome shotgun (WGS) entry which is preliminary data.</text>
</comment>
<feature type="region of interest" description="Disordered" evidence="1">
    <location>
        <begin position="171"/>
        <end position="330"/>
    </location>
</feature>
<organism evidence="2 3">
    <name type="scientific">Actinacidiphila bryophytorum</name>
    <dbReference type="NCBI Taxonomy" id="1436133"/>
    <lineage>
        <taxon>Bacteria</taxon>
        <taxon>Bacillati</taxon>
        <taxon>Actinomycetota</taxon>
        <taxon>Actinomycetes</taxon>
        <taxon>Kitasatosporales</taxon>
        <taxon>Streptomycetaceae</taxon>
        <taxon>Actinacidiphila</taxon>
    </lineage>
</organism>
<evidence type="ECO:0000313" key="3">
    <source>
        <dbReference type="Proteomes" id="UP001153328"/>
    </source>
</evidence>
<dbReference type="EMBL" id="CAJVAX010000018">
    <property type="protein sequence ID" value="CAG7644863.1"/>
    <property type="molecule type" value="Genomic_DNA"/>
</dbReference>
<dbReference type="AlphaFoldDB" id="A0A9W4MG44"/>
<reference evidence="2" key="1">
    <citation type="submission" date="2021-06" db="EMBL/GenBank/DDBJ databases">
        <authorList>
            <person name="Arsene-Ploetze F."/>
        </authorList>
    </citation>
    <scope>NUCLEOTIDE SEQUENCE</scope>
    <source>
        <strain evidence="2">SBRY1</strain>
    </source>
</reference>
<gene>
    <name evidence="2" type="ORF">SBRY_40009</name>
</gene>